<keyword evidence="10" id="KW-1185">Reference proteome</keyword>
<evidence type="ECO:0000256" key="7">
    <source>
        <dbReference type="ARBA" id="ARBA00023136"/>
    </source>
</evidence>
<reference evidence="9 10" key="1">
    <citation type="submission" date="2019-03" db="EMBL/GenBank/DDBJ databases">
        <authorList>
            <person name="He R.-H."/>
        </authorList>
    </citation>
    <scope>NUCLEOTIDE SEQUENCE [LARGE SCALE GENOMIC DNA]</scope>
    <source>
        <strain evidence="10">SH 714</strain>
    </source>
</reference>
<dbReference type="Proteomes" id="UP000297975">
    <property type="component" value="Unassembled WGS sequence"/>
</dbReference>
<evidence type="ECO:0000313" key="9">
    <source>
        <dbReference type="EMBL" id="TFB15085.1"/>
    </source>
</evidence>
<comment type="similarity">
    <text evidence="2">Belongs to the amino acid-polyamine-organocation (APC) superfamily. Spore germination protein (SGP) (TC 2.A.3.9) family.</text>
</comment>
<protein>
    <submittedName>
        <fullName evidence="9">Spore gernimation protein GerB</fullName>
    </submittedName>
</protein>
<feature type="transmembrane region" description="Helical" evidence="8">
    <location>
        <begin position="226"/>
        <end position="246"/>
    </location>
</feature>
<feature type="transmembrane region" description="Helical" evidence="8">
    <location>
        <begin position="20"/>
        <end position="37"/>
    </location>
</feature>
<feature type="transmembrane region" description="Helical" evidence="8">
    <location>
        <begin position="148"/>
        <end position="170"/>
    </location>
</feature>
<dbReference type="NCBIfam" id="TIGR00912">
    <property type="entry name" value="2A0309"/>
    <property type="match status" value="1"/>
</dbReference>
<name>A0A4Y8IIL5_9BACI</name>
<proteinExistence type="inferred from homology"/>
<feature type="transmembrane region" description="Helical" evidence="8">
    <location>
        <begin position="89"/>
        <end position="114"/>
    </location>
</feature>
<feature type="transmembrane region" description="Helical" evidence="8">
    <location>
        <begin position="275"/>
        <end position="297"/>
    </location>
</feature>
<comment type="subcellular location">
    <subcellularLocation>
        <location evidence="1">Membrane</location>
        <topology evidence="1">Multi-pass membrane protein</topology>
    </subcellularLocation>
</comment>
<evidence type="ECO:0000256" key="6">
    <source>
        <dbReference type="ARBA" id="ARBA00022989"/>
    </source>
</evidence>
<feature type="transmembrane region" description="Helical" evidence="8">
    <location>
        <begin position="309"/>
        <end position="326"/>
    </location>
</feature>
<gene>
    <name evidence="9" type="ORF">E3U55_12600</name>
</gene>
<feature type="transmembrane region" description="Helical" evidence="8">
    <location>
        <begin position="120"/>
        <end position="141"/>
    </location>
</feature>
<evidence type="ECO:0000256" key="4">
    <source>
        <dbReference type="ARBA" id="ARBA00022544"/>
    </source>
</evidence>
<keyword evidence="6 8" id="KW-1133">Transmembrane helix</keyword>
<feature type="transmembrane region" description="Helical" evidence="8">
    <location>
        <begin position="338"/>
        <end position="360"/>
    </location>
</feature>
<sequence length="369" mass="43174">MAVKELQRQINPKYKVSGSLAFFLICSIQIGVGVLGFQTSIVERVGNDSWIPVLLAGLMIHFLIWMIYKILKFGNGDLITIHYDVFGRWIGGLFSFVWIIYFWTIGVIVLRTYLQVIQVWMFQEINIIVVTLIFSLLLYYLITGGFRVVVGVCFLGTVIPSYLIFSLFYTMDYTNFKRLLPVWNHSTTDILLATQEMTFSFIGFTVLLMYYPYLKKANKTKLWGHGGNFLTLCLYIIIMVFSLAYYTKGHLLRQKWPTLTMWKSIELPFVERFEYIGISSWALIILPNICLAFWAASRGARQLFRFSQRKALIIMLSLNLLANYLIKTQKEIETINKLLSQFAFYLFLIYIPFLFIFSYLRLGRRKQHD</sequence>
<dbReference type="OrthoDB" id="2380240at2"/>
<dbReference type="Pfam" id="PF03845">
    <property type="entry name" value="Spore_permease"/>
    <property type="match status" value="1"/>
</dbReference>
<evidence type="ECO:0000313" key="10">
    <source>
        <dbReference type="Proteomes" id="UP000297975"/>
    </source>
</evidence>
<keyword evidence="5 8" id="KW-0812">Transmembrane</keyword>
<evidence type="ECO:0000256" key="2">
    <source>
        <dbReference type="ARBA" id="ARBA00007998"/>
    </source>
</evidence>
<feature type="transmembrane region" description="Helical" evidence="8">
    <location>
        <begin position="190"/>
        <end position="214"/>
    </location>
</feature>
<accession>A0A4Y8IIL5</accession>
<dbReference type="GO" id="GO:0009847">
    <property type="term" value="P:spore germination"/>
    <property type="evidence" value="ECO:0007669"/>
    <property type="project" value="InterPro"/>
</dbReference>
<dbReference type="PANTHER" id="PTHR34975">
    <property type="entry name" value="SPORE GERMINATION PROTEIN A2"/>
    <property type="match status" value="1"/>
</dbReference>
<comment type="caution">
    <text evidence="9">The sequence shown here is derived from an EMBL/GenBank/DDBJ whole genome shotgun (WGS) entry which is preliminary data.</text>
</comment>
<evidence type="ECO:0000256" key="1">
    <source>
        <dbReference type="ARBA" id="ARBA00004141"/>
    </source>
</evidence>
<dbReference type="InterPro" id="IPR004761">
    <property type="entry name" value="Spore_GerAB"/>
</dbReference>
<dbReference type="GO" id="GO:0016020">
    <property type="term" value="C:membrane"/>
    <property type="evidence" value="ECO:0007669"/>
    <property type="project" value="UniProtKB-SubCell"/>
</dbReference>
<evidence type="ECO:0000256" key="3">
    <source>
        <dbReference type="ARBA" id="ARBA00022448"/>
    </source>
</evidence>
<keyword evidence="3" id="KW-0813">Transport</keyword>
<organism evidence="9 10">
    <name type="scientific">Filobacillus milosensis</name>
    <dbReference type="NCBI Taxonomy" id="94137"/>
    <lineage>
        <taxon>Bacteria</taxon>
        <taxon>Bacillati</taxon>
        <taxon>Bacillota</taxon>
        <taxon>Bacilli</taxon>
        <taxon>Bacillales</taxon>
        <taxon>Bacillaceae</taxon>
        <taxon>Filobacillus</taxon>
    </lineage>
</organism>
<dbReference type="AlphaFoldDB" id="A0A4Y8IIL5"/>
<feature type="transmembrane region" description="Helical" evidence="8">
    <location>
        <begin position="49"/>
        <end position="68"/>
    </location>
</feature>
<evidence type="ECO:0000256" key="5">
    <source>
        <dbReference type="ARBA" id="ARBA00022692"/>
    </source>
</evidence>
<keyword evidence="4" id="KW-0309">Germination</keyword>
<dbReference type="PANTHER" id="PTHR34975:SF2">
    <property type="entry name" value="SPORE GERMINATION PROTEIN A2"/>
    <property type="match status" value="1"/>
</dbReference>
<evidence type="ECO:0000256" key="8">
    <source>
        <dbReference type="SAM" id="Phobius"/>
    </source>
</evidence>
<dbReference type="EMBL" id="SOPW01000014">
    <property type="protein sequence ID" value="TFB15085.1"/>
    <property type="molecule type" value="Genomic_DNA"/>
</dbReference>
<keyword evidence="7 8" id="KW-0472">Membrane</keyword>